<dbReference type="EMBL" id="SRLO01000563">
    <property type="protein sequence ID" value="TNN51991.1"/>
    <property type="molecule type" value="Genomic_DNA"/>
</dbReference>
<evidence type="ECO:0000313" key="3">
    <source>
        <dbReference type="Proteomes" id="UP000314294"/>
    </source>
</evidence>
<protein>
    <submittedName>
        <fullName evidence="2">Uncharacterized protein</fullName>
    </submittedName>
</protein>
<comment type="caution">
    <text evidence="2">The sequence shown here is derived from an EMBL/GenBank/DDBJ whole genome shotgun (WGS) entry which is preliminary data.</text>
</comment>
<accession>A0A4Z2GFH4</accession>
<dbReference type="AlphaFoldDB" id="A0A4Z2GFH4"/>
<feature type="region of interest" description="Disordered" evidence="1">
    <location>
        <begin position="1"/>
        <end position="26"/>
    </location>
</feature>
<name>A0A4Z2GFH4_9TELE</name>
<reference evidence="2 3" key="1">
    <citation type="submission" date="2019-03" db="EMBL/GenBank/DDBJ databases">
        <title>First draft genome of Liparis tanakae, snailfish: a comprehensive survey of snailfish specific genes.</title>
        <authorList>
            <person name="Kim W."/>
            <person name="Song I."/>
            <person name="Jeong J.-H."/>
            <person name="Kim D."/>
            <person name="Kim S."/>
            <person name="Ryu S."/>
            <person name="Song J.Y."/>
            <person name="Lee S.K."/>
        </authorList>
    </citation>
    <scope>NUCLEOTIDE SEQUENCE [LARGE SCALE GENOMIC DNA]</scope>
    <source>
        <tissue evidence="2">Muscle</tissue>
    </source>
</reference>
<evidence type="ECO:0000256" key="1">
    <source>
        <dbReference type="SAM" id="MobiDB-lite"/>
    </source>
</evidence>
<sequence length="182" mass="19598">MRVKNNGARTTRLPNRSKQRGAALSSSPRTFRQFLIRILPSRSRTVKLPSSFILTACSVTRFADTPSRPTYSSASTAVWGELAIGLTGLEQAHLRHQPALPLTCAAPAKFYALKNTGGTAMTRGATQELIGPSCEITSSKLWFQLKLMRPSSTPGSSNQRYSNSASSLPVSGLHGGILPLQI</sequence>
<proteinExistence type="predicted"/>
<dbReference type="Proteomes" id="UP000314294">
    <property type="component" value="Unassembled WGS sequence"/>
</dbReference>
<organism evidence="2 3">
    <name type="scientific">Liparis tanakae</name>
    <name type="common">Tanaka's snailfish</name>
    <dbReference type="NCBI Taxonomy" id="230148"/>
    <lineage>
        <taxon>Eukaryota</taxon>
        <taxon>Metazoa</taxon>
        <taxon>Chordata</taxon>
        <taxon>Craniata</taxon>
        <taxon>Vertebrata</taxon>
        <taxon>Euteleostomi</taxon>
        <taxon>Actinopterygii</taxon>
        <taxon>Neopterygii</taxon>
        <taxon>Teleostei</taxon>
        <taxon>Neoteleostei</taxon>
        <taxon>Acanthomorphata</taxon>
        <taxon>Eupercaria</taxon>
        <taxon>Perciformes</taxon>
        <taxon>Cottioidei</taxon>
        <taxon>Cottales</taxon>
        <taxon>Liparidae</taxon>
        <taxon>Liparis</taxon>
    </lineage>
</organism>
<evidence type="ECO:0000313" key="2">
    <source>
        <dbReference type="EMBL" id="TNN51991.1"/>
    </source>
</evidence>
<keyword evidence="3" id="KW-1185">Reference proteome</keyword>
<gene>
    <name evidence="2" type="ORF">EYF80_037797</name>
</gene>
<feature type="compositionally biased region" description="Polar residues" evidence="1">
    <location>
        <begin position="7"/>
        <end position="16"/>
    </location>
</feature>